<name>A0A510G9F1_9RICK</name>
<dbReference type="Proteomes" id="UP000321183">
    <property type="component" value="Chromosome"/>
</dbReference>
<dbReference type="RefSeq" id="WP_147142029.1">
    <property type="nucleotide sequence ID" value="NZ_AP019563.1"/>
</dbReference>
<keyword evidence="2" id="KW-1185">Reference proteome</keyword>
<organism evidence="1 2">
    <name type="scientific">Rickettsia asiatica</name>
    <dbReference type="NCBI Taxonomy" id="238800"/>
    <lineage>
        <taxon>Bacteria</taxon>
        <taxon>Pseudomonadati</taxon>
        <taxon>Pseudomonadota</taxon>
        <taxon>Alphaproteobacteria</taxon>
        <taxon>Rickettsiales</taxon>
        <taxon>Rickettsiaceae</taxon>
        <taxon>Rickettsieae</taxon>
        <taxon>Rickettsia</taxon>
        <taxon>spotted fever group</taxon>
    </lineage>
</organism>
<protein>
    <submittedName>
        <fullName evidence="1">Uncharacterized protein</fullName>
    </submittedName>
</protein>
<reference evidence="1 2" key="1">
    <citation type="submission" date="2019-04" db="EMBL/GenBank/DDBJ databases">
        <title>Draft genome sequence of Rickettsia asiatica Maytaro1284.</title>
        <authorList>
            <person name="Thu M."/>
            <person name="Qiu Y."/>
            <person name="Nakao R."/>
        </authorList>
    </citation>
    <scope>NUCLEOTIDE SEQUENCE [LARGE SCALE GENOMIC DNA]</scope>
    <source>
        <strain evidence="1 2">Maytaro1284</strain>
    </source>
</reference>
<dbReference type="EMBL" id="AP019563">
    <property type="protein sequence ID" value="BBJ31375.1"/>
    <property type="molecule type" value="Genomic_DNA"/>
</dbReference>
<evidence type="ECO:0000313" key="1">
    <source>
        <dbReference type="EMBL" id="BBJ31375.1"/>
    </source>
</evidence>
<gene>
    <name evidence="1" type="ORF">RAS_04840</name>
</gene>
<accession>A0A510G9F1</accession>
<dbReference type="KEGG" id="ras:RAS_04840"/>
<sequence>MSNNADLVDQSLIETFRYLRLQEQQIDGINYYLIHTGCNHPVWNMIVLPDKVNISQMDKMEEVFKL</sequence>
<dbReference type="AlphaFoldDB" id="A0A510G9F1"/>
<evidence type="ECO:0000313" key="2">
    <source>
        <dbReference type="Proteomes" id="UP000321183"/>
    </source>
</evidence>
<proteinExistence type="predicted"/>